<name>A0ABU0M5I4_9HYPH</name>
<dbReference type="Pfam" id="PF07859">
    <property type="entry name" value="Abhydrolase_3"/>
    <property type="match status" value="1"/>
</dbReference>
<comment type="similarity">
    <text evidence="1">Belongs to the 'GDXG' lipolytic enzyme family.</text>
</comment>
<evidence type="ECO:0000256" key="1">
    <source>
        <dbReference type="ARBA" id="ARBA00010515"/>
    </source>
</evidence>
<accession>A0ABU0M5I4</accession>
<reference evidence="5 6" key="1">
    <citation type="submission" date="2023-07" db="EMBL/GenBank/DDBJ databases">
        <title>Genomic Encyclopedia of Type Strains, Phase IV (KMG-IV): sequencing the most valuable type-strain genomes for metagenomic binning, comparative biology and taxonomic classification.</title>
        <authorList>
            <person name="Goeker M."/>
        </authorList>
    </citation>
    <scope>NUCLEOTIDE SEQUENCE [LARGE SCALE GENOMIC DNA]</scope>
    <source>
        <strain evidence="5 6">B1-1</strain>
    </source>
</reference>
<protein>
    <submittedName>
        <fullName evidence="5">Acetyl esterase</fullName>
        <ecNumber evidence="5">3.1.1.-</ecNumber>
    </submittedName>
</protein>
<dbReference type="GO" id="GO:0016787">
    <property type="term" value="F:hydrolase activity"/>
    <property type="evidence" value="ECO:0007669"/>
    <property type="project" value="UniProtKB-KW"/>
</dbReference>
<dbReference type="PANTHER" id="PTHR48081:SF8">
    <property type="entry name" value="ALPHA_BETA HYDROLASE FOLD-3 DOMAIN-CONTAINING PROTEIN-RELATED"/>
    <property type="match status" value="1"/>
</dbReference>
<feature type="active site" evidence="3">
    <location>
        <position position="167"/>
    </location>
</feature>
<dbReference type="InterPro" id="IPR050300">
    <property type="entry name" value="GDXG_lipolytic_enzyme"/>
</dbReference>
<evidence type="ECO:0000313" key="5">
    <source>
        <dbReference type="EMBL" id="MDQ0516229.1"/>
    </source>
</evidence>
<dbReference type="RefSeq" id="WP_266279868.1">
    <property type="nucleotide sequence ID" value="NZ_JAPKNF010000001.1"/>
</dbReference>
<organism evidence="5 6">
    <name type="scientific">Kaistia geumhonensis</name>
    <dbReference type="NCBI Taxonomy" id="410839"/>
    <lineage>
        <taxon>Bacteria</taxon>
        <taxon>Pseudomonadati</taxon>
        <taxon>Pseudomonadota</taxon>
        <taxon>Alphaproteobacteria</taxon>
        <taxon>Hyphomicrobiales</taxon>
        <taxon>Kaistiaceae</taxon>
        <taxon>Kaistia</taxon>
    </lineage>
</organism>
<dbReference type="PROSITE" id="PS01174">
    <property type="entry name" value="LIPASE_GDXG_SER"/>
    <property type="match status" value="1"/>
</dbReference>
<evidence type="ECO:0000313" key="6">
    <source>
        <dbReference type="Proteomes" id="UP001223743"/>
    </source>
</evidence>
<dbReference type="SUPFAM" id="SSF53474">
    <property type="entry name" value="alpha/beta-Hydrolases"/>
    <property type="match status" value="1"/>
</dbReference>
<dbReference type="InterPro" id="IPR029058">
    <property type="entry name" value="AB_hydrolase_fold"/>
</dbReference>
<evidence type="ECO:0000256" key="3">
    <source>
        <dbReference type="PROSITE-ProRule" id="PRU10038"/>
    </source>
</evidence>
<dbReference type="InterPro" id="IPR013094">
    <property type="entry name" value="AB_hydrolase_3"/>
</dbReference>
<keyword evidence="6" id="KW-1185">Reference proteome</keyword>
<dbReference type="PANTHER" id="PTHR48081">
    <property type="entry name" value="AB HYDROLASE SUPERFAMILY PROTEIN C4A8.06C"/>
    <property type="match status" value="1"/>
</dbReference>
<evidence type="ECO:0000256" key="2">
    <source>
        <dbReference type="ARBA" id="ARBA00022801"/>
    </source>
</evidence>
<proteinExistence type="inferred from homology"/>
<dbReference type="EC" id="3.1.1.-" evidence="5"/>
<sequence>MREDDVIPSGALSRPLAAPLVEAARLRAEGPQLDERDVALSRRQFVEARLPLRSGDGIVTEDRTIPGPAGPIPVRLYRRAGAEGPLPILVYFHGGGMVLGNLDSHDLVCRRQAERADILVMSVDYRLAPEHPYPAATEDAYAGLVHAARFGAELGGDPARIAVSGDSAGGMLTLATALMARDRGGPAIRALFPIYPMADLVDIGLWPSYERHGDGSTGLTTRDVAWFAAQYCPDPALRAEPTASPIRADLASLPPAFIAVAEYDVLRDEGVALARKLAEAGVEVEFVQVTGVNHGFIGSDLGLPEVDAVFDRAMPWLMDRLR</sequence>
<dbReference type="Proteomes" id="UP001223743">
    <property type="component" value="Unassembled WGS sequence"/>
</dbReference>
<feature type="domain" description="Alpha/beta hydrolase fold-3" evidence="4">
    <location>
        <begin position="89"/>
        <end position="297"/>
    </location>
</feature>
<keyword evidence="2 5" id="KW-0378">Hydrolase</keyword>
<evidence type="ECO:0000259" key="4">
    <source>
        <dbReference type="Pfam" id="PF07859"/>
    </source>
</evidence>
<dbReference type="Gene3D" id="3.40.50.1820">
    <property type="entry name" value="alpha/beta hydrolase"/>
    <property type="match status" value="1"/>
</dbReference>
<comment type="caution">
    <text evidence="5">The sequence shown here is derived from an EMBL/GenBank/DDBJ whole genome shotgun (WGS) entry which is preliminary data.</text>
</comment>
<dbReference type="InterPro" id="IPR033140">
    <property type="entry name" value="Lipase_GDXG_put_SER_AS"/>
</dbReference>
<gene>
    <name evidence="5" type="ORF">QO015_001842</name>
</gene>
<dbReference type="EMBL" id="JAUSWJ010000001">
    <property type="protein sequence ID" value="MDQ0516229.1"/>
    <property type="molecule type" value="Genomic_DNA"/>
</dbReference>